<evidence type="ECO:0000313" key="10">
    <source>
        <dbReference type="EMBL" id="TDC11400.1"/>
    </source>
</evidence>
<dbReference type="PANTHER" id="PTHR30614:SF0">
    <property type="entry name" value="L-CYSTINE TRANSPORT SYSTEM PERMEASE PROTEIN TCYL"/>
    <property type="match status" value="1"/>
</dbReference>
<feature type="transmembrane region" description="Helical" evidence="8">
    <location>
        <begin position="145"/>
        <end position="167"/>
    </location>
</feature>
<dbReference type="AlphaFoldDB" id="A0A4R4NTP2"/>
<dbReference type="GO" id="GO:0022857">
    <property type="term" value="F:transmembrane transporter activity"/>
    <property type="evidence" value="ECO:0007669"/>
    <property type="project" value="InterPro"/>
</dbReference>
<comment type="caution">
    <text evidence="10">The sequence shown here is derived from an EMBL/GenBank/DDBJ whole genome shotgun (WGS) entry which is preliminary data.</text>
</comment>
<evidence type="ECO:0000256" key="4">
    <source>
        <dbReference type="ARBA" id="ARBA00022692"/>
    </source>
</evidence>
<comment type="similarity">
    <text evidence="8">Belongs to the binding-protein-dependent transport system permease family.</text>
</comment>
<name>A0A4R4NTP2_9ACTN</name>
<evidence type="ECO:0000259" key="9">
    <source>
        <dbReference type="PROSITE" id="PS50928"/>
    </source>
</evidence>
<evidence type="ECO:0000256" key="2">
    <source>
        <dbReference type="ARBA" id="ARBA00022448"/>
    </source>
</evidence>
<dbReference type="CDD" id="cd06261">
    <property type="entry name" value="TM_PBP2"/>
    <property type="match status" value="1"/>
</dbReference>
<dbReference type="RefSeq" id="WP_132328360.1">
    <property type="nucleotide sequence ID" value="NZ_SMJZ01000001.1"/>
</dbReference>
<gene>
    <name evidence="10" type="ORF">E1267_00150</name>
</gene>
<reference evidence="10 11" key="1">
    <citation type="submission" date="2019-02" db="EMBL/GenBank/DDBJ databases">
        <title>Draft genome sequences of novel Actinobacteria.</title>
        <authorList>
            <person name="Sahin N."/>
            <person name="Ay H."/>
            <person name="Saygin H."/>
        </authorList>
    </citation>
    <scope>NUCLEOTIDE SEQUENCE [LARGE SCALE GENOMIC DNA]</scope>
    <source>
        <strain evidence="10 11">KC201</strain>
    </source>
</reference>
<dbReference type="OrthoDB" id="92598at2"/>
<protein>
    <submittedName>
        <fullName evidence="10">Amino acid ABC transporter permease</fullName>
    </submittedName>
</protein>
<evidence type="ECO:0000256" key="3">
    <source>
        <dbReference type="ARBA" id="ARBA00022475"/>
    </source>
</evidence>
<dbReference type="NCBIfam" id="TIGR01726">
    <property type="entry name" value="HEQRo_perm_3TM"/>
    <property type="match status" value="1"/>
</dbReference>
<keyword evidence="4 8" id="KW-0812">Transmembrane</keyword>
<dbReference type="PROSITE" id="PS50928">
    <property type="entry name" value="ABC_TM1"/>
    <property type="match status" value="1"/>
</dbReference>
<keyword evidence="5" id="KW-0029">Amino-acid transport</keyword>
<keyword evidence="3" id="KW-1003">Cell membrane</keyword>
<dbReference type="InterPro" id="IPR035906">
    <property type="entry name" value="MetI-like_sf"/>
</dbReference>
<dbReference type="Gene3D" id="1.10.3720.10">
    <property type="entry name" value="MetI-like"/>
    <property type="match status" value="1"/>
</dbReference>
<evidence type="ECO:0000256" key="5">
    <source>
        <dbReference type="ARBA" id="ARBA00022970"/>
    </source>
</evidence>
<evidence type="ECO:0000313" key="11">
    <source>
        <dbReference type="Proteomes" id="UP000295157"/>
    </source>
</evidence>
<dbReference type="EMBL" id="SMJZ01000001">
    <property type="protein sequence ID" value="TDC11400.1"/>
    <property type="molecule type" value="Genomic_DNA"/>
</dbReference>
<feature type="transmembrane region" description="Helical" evidence="8">
    <location>
        <begin position="20"/>
        <end position="47"/>
    </location>
</feature>
<comment type="subcellular location">
    <subcellularLocation>
        <location evidence="1 8">Cell membrane</location>
        <topology evidence="1 8">Multi-pass membrane protein</topology>
    </subcellularLocation>
</comment>
<dbReference type="SUPFAM" id="SSF161098">
    <property type="entry name" value="MetI-like"/>
    <property type="match status" value="1"/>
</dbReference>
<dbReference type="InterPro" id="IPR000515">
    <property type="entry name" value="MetI-like"/>
</dbReference>
<keyword evidence="7 8" id="KW-0472">Membrane</keyword>
<proteinExistence type="inferred from homology"/>
<dbReference type="Pfam" id="PF00528">
    <property type="entry name" value="BPD_transp_1"/>
    <property type="match status" value="1"/>
</dbReference>
<evidence type="ECO:0000256" key="8">
    <source>
        <dbReference type="RuleBase" id="RU363032"/>
    </source>
</evidence>
<dbReference type="GO" id="GO:0006865">
    <property type="term" value="P:amino acid transport"/>
    <property type="evidence" value="ECO:0007669"/>
    <property type="project" value="UniProtKB-KW"/>
</dbReference>
<feature type="transmembrane region" description="Helical" evidence="8">
    <location>
        <begin position="206"/>
        <end position="229"/>
    </location>
</feature>
<accession>A0A4R4NTP2</accession>
<dbReference type="InterPro" id="IPR010065">
    <property type="entry name" value="AA_ABC_transptr_permease_3TM"/>
</dbReference>
<dbReference type="InterPro" id="IPR043429">
    <property type="entry name" value="ArtM/GltK/GlnP/TcyL/YhdX-like"/>
</dbReference>
<sequence>MFNDLSWSVVLDDPGRSFLLHGAWVSLQLAVLAIIGSTVVGTLVALGRVSTAPALAPLRWLLSAYVEFFRNVPLLVQLVFWSFGMFSLDLVRAAAAPLNPVYSNQFLAGLLGLTIYTSAYVAEALRSGIQSVPRGQLEAARAGGLGYWAAMRAVVLPQAFALAFPAIGNQYISATKNTSVVMAIGVTDVVFQAQQIESATFAAFEAYTAALVIFVVICLAESALLALVVRGMLTRVRPGVRTAAPTPALES</sequence>
<feature type="transmembrane region" description="Helical" evidence="8">
    <location>
        <begin position="68"/>
        <end position="86"/>
    </location>
</feature>
<feature type="domain" description="ABC transmembrane type-1" evidence="9">
    <location>
        <begin position="23"/>
        <end position="225"/>
    </location>
</feature>
<keyword evidence="6 8" id="KW-1133">Transmembrane helix</keyword>
<evidence type="ECO:0000256" key="6">
    <source>
        <dbReference type="ARBA" id="ARBA00022989"/>
    </source>
</evidence>
<dbReference type="Proteomes" id="UP000295157">
    <property type="component" value="Unassembled WGS sequence"/>
</dbReference>
<evidence type="ECO:0000256" key="1">
    <source>
        <dbReference type="ARBA" id="ARBA00004651"/>
    </source>
</evidence>
<keyword evidence="11" id="KW-1185">Reference proteome</keyword>
<keyword evidence="2 8" id="KW-0813">Transport</keyword>
<dbReference type="GO" id="GO:0043190">
    <property type="term" value="C:ATP-binding cassette (ABC) transporter complex"/>
    <property type="evidence" value="ECO:0007669"/>
    <property type="project" value="InterPro"/>
</dbReference>
<evidence type="ECO:0000256" key="7">
    <source>
        <dbReference type="ARBA" id="ARBA00023136"/>
    </source>
</evidence>
<dbReference type="PANTHER" id="PTHR30614">
    <property type="entry name" value="MEMBRANE COMPONENT OF AMINO ACID ABC TRANSPORTER"/>
    <property type="match status" value="1"/>
</dbReference>
<organism evidence="10 11">
    <name type="scientific">Nonomuraea longispora</name>
    <dbReference type="NCBI Taxonomy" id="1848320"/>
    <lineage>
        <taxon>Bacteria</taxon>
        <taxon>Bacillati</taxon>
        <taxon>Actinomycetota</taxon>
        <taxon>Actinomycetes</taxon>
        <taxon>Streptosporangiales</taxon>
        <taxon>Streptosporangiaceae</taxon>
        <taxon>Nonomuraea</taxon>
    </lineage>
</organism>
<feature type="transmembrane region" description="Helical" evidence="8">
    <location>
        <begin position="106"/>
        <end position="125"/>
    </location>
</feature>